<dbReference type="AlphaFoldDB" id="A0A2G4T786"/>
<gene>
    <name evidence="2" type="ORF">RHIMIDRAFT_252353</name>
</gene>
<reference evidence="2 3" key="1">
    <citation type="journal article" date="2016" name="Proc. Natl. Acad. Sci. U.S.A.">
        <title>Lipid metabolic changes in an early divergent fungus govern the establishment of a mutualistic symbiosis with endobacteria.</title>
        <authorList>
            <person name="Lastovetsky O.A."/>
            <person name="Gaspar M.L."/>
            <person name="Mondo S.J."/>
            <person name="LaButti K.M."/>
            <person name="Sandor L."/>
            <person name="Grigoriev I.V."/>
            <person name="Henry S.A."/>
            <person name="Pawlowska T.E."/>
        </authorList>
    </citation>
    <scope>NUCLEOTIDE SEQUENCE [LARGE SCALE GENOMIC DNA]</scope>
    <source>
        <strain evidence="2 3">ATCC 52813</strain>
    </source>
</reference>
<organism evidence="2 3">
    <name type="scientific">Rhizopus microsporus ATCC 52813</name>
    <dbReference type="NCBI Taxonomy" id="1340429"/>
    <lineage>
        <taxon>Eukaryota</taxon>
        <taxon>Fungi</taxon>
        <taxon>Fungi incertae sedis</taxon>
        <taxon>Mucoromycota</taxon>
        <taxon>Mucoromycotina</taxon>
        <taxon>Mucoromycetes</taxon>
        <taxon>Mucorales</taxon>
        <taxon>Mucorineae</taxon>
        <taxon>Rhizopodaceae</taxon>
        <taxon>Rhizopus</taxon>
    </lineage>
</organism>
<dbReference type="Proteomes" id="UP000242254">
    <property type="component" value="Unassembled WGS sequence"/>
</dbReference>
<keyword evidence="3" id="KW-1185">Reference proteome</keyword>
<evidence type="ECO:0000313" key="3">
    <source>
        <dbReference type="Proteomes" id="UP000242254"/>
    </source>
</evidence>
<dbReference type="RefSeq" id="XP_023470593.1">
    <property type="nucleotide sequence ID" value="XM_023610945.1"/>
</dbReference>
<sequence>MSQFSNIDTSSGTRNTEVATRRGKKYNRINTETRKLIIGKSVANDSRCLSPVQTSSVNY</sequence>
<accession>A0A2G4T786</accession>
<evidence type="ECO:0000256" key="1">
    <source>
        <dbReference type="SAM" id="MobiDB-lite"/>
    </source>
</evidence>
<proteinExistence type="predicted"/>
<dbReference type="EMBL" id="KZ303842">
    <property type="protein sequence ID" value="PHZ16885.1"/>
    <property type="molecule type" value="Genomic_DNA"/>
</dbReference>
<protein>
    <submittedName>
        <fullName evidence="2">Uncharacterized protein</fullName>
    </submittedName>
</protein>
<feature type="region of interest" description="Disordered" evidence="1">
    <location>
        <begin position="1"/>
        <end position="29"/>
    </location>
</feature>
<feature type="compositionally biased region" description="Polar residues" evidence="1">
    <location>
        <begin position="1"/>
        <end position="18"/>
    </location>
</feature>
<dbReference type="GeneID" id="35441935"/>
<name>A0A2G4T786_RHIZD</name>
<evidence type="ECO:0000313" key="2">
    <source>
        <dbReference type="EMBL" id="PHZ16885.1"/>
    </source>
</evidence>